<accession>A6YFS7</accession>
<evidence type="ECO:0000313" key="2">
    <source>
        <dbReference type="EMBL" id="ABR67088.1"/>
    </source>
</evidence>
<sequence>MRYTVLVSSVLLALPLPILMGIVNFNAGWRPDAVIWFVLYAIAHVLLYPLARELYFCVTEPIRRGVGEMYIGGILLLIVFIFRLWIYLIVSAFAIPLGVIGFAYLGLRARHGW</sequence>
<keyword evidence="1" id="KW-0472">Membrane</keyword>
<proteinExistence type="predicted"/>
<organism evidence="2">
    <name type="scientific">Arthrobacter sp. Chr15</name>
    <dbReference type="NCBI Taxonomy" id="447032"/>
    <lineage>
        <taxon>Bacteria</taxon>
        <taxon>Bacillati</taxon>
        <taxon>Actinomycetota</taxon>
        <taxon>Actinomycetes</taxon>
        <taxon>Micrococcales</taxon>
        <taxon>Micrococcaceae</taxon>
        <taxon>Arthrobacter</taxon>
    </lineage>
</organism>
<dbReference type="RefSeq" id="WP_012311453.1">
    <property type="nucleotide sequence ID" value="NC_010492.1"/>
</dbReference>
<feature type="transmembrane region" description="Helical" evidence="1">
    <location>
        <begin position="88"/>
        <end position="107"/>
    </location>
</feature>
<evidence type="ECO:0000256" key="1">
    <source>
        <dbReference type="SAM" id="Phobius"/>
    </source>
</evidence>
<reference evidence="2" key="1">
    <citation type="journal article" date="2008" name="Plasmid">
        <title>Comparative analysis of eight Arthrobacter plasmids.</title>
        <authorList>
            <person name="Jerke K."/>
            <person name="Nakatsu C.H."/>
            <person name="Beasley F."/>
            <person name="Konopka A."/>
        </authorList>
    </citation>
    <scope>NUCLEOTIDE SEQUENCE</scope>
    <source>
        <strain evidence="2">Chr15</strain>
        <plasmid evidence="2">pChr15</plasmid>
    </source>
</reference>
<feature type="transmembrane region" description="Helical" evidence="1">
    <location>
        <begin position="31"/>
        <end position="50"/>
    </location>
</feature>
<keyword evidence="2" id="KW-0614">Plasmid</keyword>
<protein>
    <submittedName>
        <fullName evidence="2">Uncharacterized protein</fullName>
    </submittedName>
</protein>
<feature type="transmembrane region" description="Helical" evidence="1">
    <location>
        <begin position="62"/>
        <end position="82"/>
    </location>
</feature>
<dbReference type="EMBL" id="EF495212">
    <property type="protein sequence ID" value="ABR67088.1"/>
    <property type="molecule type" value="Genomic_DNA"/>
</dbReference>
<keyword evidence="1" id="KW-0812">Transmembrane</keyword>
<name>A6YFS7_9MICC</name>
<geneLocation type="plasmid" evidence="2">
    <name>pChr15</name>
</geneLocation>
<dbReference type="AlphaFoldDB" id="A6YFS7"/>
<keyword evidence="1" id="KW-1133">Transmembrane helix</keyword>